<reference evidence="3 4" key="1">
    <citation type="submission" date="2023-02" db="EMBL/GenBank/DDBJ databases">
        <title>LHISI_Scaffold_Assembly.</title>
        <authorList>
            <person name="Stuart O.P."/>
            <person name="Cleave R."/>
            <person name="Magrath M.J.L."/>
            <person name="Mikheyev A.S."/>
        </authorList>
    </citation>
    <scope>NUCLEOTIDE SEQUENCE [LARGE SCALE GENOMIC DNA]</scope>
    <source>
        <strain evidence="3">Daus_M_001</strain>
        <tissue evidence="3">Leg muscle</tissue>
    </source>
</reference>
<accession>A0ABQ9I3K2</accession>
<organism evidence="3 4">
    <name type="scientific">Dryococelus australis</name>
    <dbReference type="NCBI Taxonomy" id="614101"/>
    <lineage>
        <taxon>Eukaryota</taxon>
        <taxon>Metazoa</taxon>
        <taxon>Ecdysozoa</taxon>
        <taxon>Arthropoda</taxon>
        <taxon>Hexapoda</taxon>
        <taxon>Insecta</taxon>
        <taxon>Pterygota</taxon>
        <taxon>Neoptera</taxon>
        <taxon>Polyneoptera</taxon>
        <taxon>Phasmatodea</taxon>
        <taxon>Verophasmatodea</taxon>
        <taxon>Anareolatae</taxon>
        <taxon>Phasmatidae</taxon>
        <taxon>Eurycanthinae</taxon>
        <taxon>Dryococelus</taxon>
    </lineage>
</organism>
<evidence type="ECO:0000313" key="4">
    <source>
        <dbReference type="Proteomes" id="UP001159363"/>
    </source>
</evidence>
<dbReference type="PANTHER" id="PTHR22093">
    <property type="entry name" value="LEUKOCYTE RECEPTOR CLUSTER LRC MEMBER 1"/>
    <property type="match status" value="1"/>
</dbReference>
<sequence>MNILPKKRWHVRTKENISRVRRDEAQAAAVEKELQRRALLAEQEARTSALREKARSKLEGNVTGEHDEVQEGVKYKHVNLFEDIEDGKIVTNETNAEYEREQKEEKEKYEKQIGYLTYLGQDTVEATGKISWYNKVPDRLSSVTESVEVGSKNKSLADPLSLMRKYLPSSEWNNIHNVKSATPEHTATKPEKMNFIKIENRNAKKCKKHKEKKRLSFKHNKKCKRRRNYSSGSGDDSDGSLDKHFSRRRCKSRKCEKKSSTSSSESIDSSSSSDSCEGTPKRRKVDLEQLRAERLKREKEEQLRTQVLLAAIRGEPPPPAQADKTNHVPTVKQKYNSQFNPELARQNFCNAPL</sequence>
<gene>
    <name evidence="3" type="ORF">PR048_010576</name>
</gene>
<feature type="compositionally biased region" description="Low complexity" evidence="1">
    <location>
        <begin position="260"/>
        <end position="277"/>
    </location>
</feature>
<feature type="domain" description="CBF1-interacting co-repressor CIR N-terminal" evidence="2">
    <location>
        <begin position="8"/>
        <end position="44"/>
    </location>
</feature>
<protein>
    <recommendedName>
        <fullName evidence="2">CBF1-interacting co-repressor CIR N-terminal domain-containing protein</fullName>
    </recommendedName>
</protein>
<feature type="compositionally biased region" description="Basic residues" evidence="1">
    <location>
        <begin position="245"/>
        <end position="256"/>
    </location>
</feature>
<dbReference type="Pfam" id="PF10197">
    <property type="entry name" value="Cir_N"/>
    <property type="match status" value="1"/>
</dbReference>
<evidence type="ECO:0000256" key="1">
    <source>
        <dbReference type="SAM" id="MobiDB-lite"/>
    </source>
</evidence>
<dbReference type="SMART" id="SM01083">
    <property type="entry name" value="Cir_N"/>
    <property type="match status" value="1"/>
</dbReference>
<dbReference type="PANTHER" id="PTHR22093:SF0">
    <property type="entry name" value="LEUKOCYTE RECEPTOR CLUSTER MEMBER 1"/>
    <property type="match status" value="1"/>
</dbReference>
<dbReference type="EMBL" id="JARBHB010000003">
    <property type="protein sequence ID" value="KAJ8891067.1"/>
    <property type="molecule type" value="Genomic_DNA"/>
</dbReference>
<dbReference type="InterPro" id="IPR019339">
    <property type="entry name" value="CIR_N_dom"/>
</dbReference>
<evidence type="ECO:0000259" key="2">
    <source>
        <dbReference type="SMART" id="SM01083"/>
    </source>
</evidence>
<feature type="region of interest" description="Disordered" evidence="1">
    <location>
        <begin position="200"/>
        <end position="286"/>
    </location>
</feature>
<comment type="caution">
    <text evidence="3">The sequence shown here is derived from an EMBL/GenBank/DDBJ whole genome shotgun (WGS) entry which is preliminary data.</text>
</comment>
<dbReference type="InterPro" id="IPR039875">
    <property type="entry name" value="LENG1-like"/>
</dbReference>
<evidence type="ECO:0000313" key="3">
    <source>
        <dbReference type="EMBL" id="KAJ8891067.1"/>
    </source>
</evidence>
<feature type="compositionally biased region" description="Basic residues" evidence="1">
    <location>
        <begin position="203"/>
        <end position="228"/>
    </location>
</feature>
<name>A0ABQ9I3K2_9NEOP</name>
<proteinExistence type="predicted"/>
<dbReference type="Proteomes" id="UP001159363">
    <property type="component" value="Chromosome 3"/>
</dbReference>
<keyword evidence="4" id="KW-1185">Reference proteome</keyword>